<keyword evidence="5" id="KW-1185">Reference proteome</keyword>
<dbReference type="InterPro" id="IPR000210">
    <property type="entry name" value="BTB/POZ_dom"/>
</dbReference>
<dbReference type="SMART" id="SM00225">
    <property type="entry name" value="BTB"/>
    <property type="match status" value="1"/>
</dbReference>
<accession>A0AAE1D1X5</accession>
<dbReference type="InterPro" id="IPR011043">
    <property type="entry name" value="Gal_Oxase/kelch_b-propeller"/>
</dbReference>
<keyword evidence="1" id="KW-0880">Kelch repeat</keyword>
<keyword evidence="2" id="KW-0677">Repeat</keyword>
<dbReference type="Pfam" id="PF24681">
    <property type="entry name" value="Kelch_KLHDC2_KLHL20_DRC7"/>
    <property type="match status" value="1"/>
</dbReference>
<dbReference type="InterPro" id="IPR011333">
    <property type="entry name" value="SKP1/BTB/POZ_sf"/>
</dbReference>
<comment type="caution">
    <text evidence="4">The sequence shown here is derived from an EMBL/GenBank/DDBJ whole genome shotgun (WGS) entry which is preliminary data.</text>
</comment>
<dbReference type="InterPro" id="IPR011705">
    <property type="entry name" value="BACK"/>
</dbReference>
<name>A0AAE1D1X5_9GAST</name>
<proteinExistence type="predicted"/>
<dbReference type="Gene3D" id="3.30.710.10">
    <property type="entry name" value="Potassium Channel Kv1.1, Chain A"/>
    <property type="match status" value="1"/>
</dbReference>
<sequence length="611" mass="68159">MADDTVVFFQKDLPIHAFPTIADIRRQGQLCDVTLRAGEQKFSAHRIILAATIPYFHAMFTHDMVETKQPEITMESVEPSALEALINYAYTGRVVIDMSNVQSLLIVASFLNMQAVKDACSTYLKNRLEPSSCLSIRAFADQYLCSSLVEAANKYIQKKFRQGLSPKIFPQYFCLFETFITLFKMFISDYQNVALSTDFLNLPKAEILEILSKDELDVTSEEQVFEAVLRWIKHDSPVRVADLPELMVKVRLPLLTPQYLSDNVATEDIIKKSLQCRDLLDEAKDYHLMPERRLLMQTFKTRPRCCTDVPGFIFAVGGLTSAGDSLSTVERFDPLTGAWVTGEPMSTMRSRVGVTVLKGYLYAIGGYNGMERLDTVELHDPVAKTWSRVAAMNCKRSALGAVTLNDKIIVCGGYDGVTSLRSCETYDSDTNIWTMMQPMHKHRSAAGVTVLHGCVIACGGHDGLSIFDSVESYNPTRGEWQTLPPMRSKRCRLGLATLDGKVYAVGGYDGCVFLRTVERYDPDKQTWELVASMKIKRSRVAVAATYKRLYAIGGYDGQTNLKSVEVYDPNTDEWTFAPNMSAHEGGVGVGVVPVDCFSDPVSQNMADLSIT</sequence>
<dbReference type="AlphaFoldDB" id="A0AAE1D1X5"/>
<dbReference type="CDD" id="cd18247">
    <property type="entry name" value="BTB_POZ_KLHL18"/>
    <property type="match status" value="1"/>
</dbReference>
<dbReference type="PROSITE" id="PS50097">
    <property type="entry name" value="BTB"/>
    <property type="match status" value="1"/>
</dbReference>
<protein>
    <recommendedName>
        <fullName evidence="3">BTB domain-containing protein</fullName>
    </recommendedName>
</protein>
<gene>
    <name evidence="4" type="ORF">RRG08_047098</name>
</gene>
<dbReference type="Pfam" id="PF00651">
    <property type="entry name" value="BTB"/>
    <property type="match status" value="1"/>
</dbReference>
<dbReference type="SMART" id="SM00612">
    <property type="entry name" value="Kelch"/>
    <property type="match status" value="6"/>
</dbReference>
<dbReference type="Pfam" id="PF07707">
    <property type="entry name" value="BACK"/>
    <property type="match status" value="1"/>
</dbReference>
<dbReference type="Gene3D" id="2.120.10.80">
    <property type="entry name" value="Kelch-type beta propeller"/>
    <property type="match status" value="2"/>
</dbReference>
<dbReference type="InterPro" id="IPR015915">
    <property type="entry name" value="Kelch-typ_b-propeller"/>
</dbReference>
<evidence type="ECO:0000256" key="2">
    <source>
        <dbReference type="ARBA" id="ARBA00022737"/>
    </source>
</evidence>
<evidence type="ECO:0000313" key="5">
    <source>
        <dbReference type="Proteomes" id="UP001283361"/>
    </source>
</evidence>
<dbReference type="SUPFAM" id="SSF50965">
    <property type="entry name" value="Galactose oxidase, central domain"/>
    <property type="match status" value="1"/>
</dbReference>
<dbReference type="Proteomes" id="UP001283361">
    <property type="component" value="Unassembled WGS sequence"/>
</dbReference>
<dbReference type="PANTHER" id="PTHR24412:SF497">
    <property type="entry name" value="KELCH-LIKE PROTEIN 18"/>
    <property type="match status" value="1"/>
</dbReference>
<organism evidence="4 5">
    <name type="scientific">Elysia crispata</name>
    <name type="common">lettuce slug</name>
    <dbReference type="NCBI Taxonomy" id="231223"/>
    <lineage>
        <taxon>Eukaryota</taxon>
        <taxon>Metazoa</taxon>
        <taxon>Spiralia</taxon>
        <taxon>Lophotrochozoa</taxon>
        <taxon>Mollusca</taxon>
        <taxon>Gastropoda</taxon>
        <taxon>Heterobranchia</taxon>
        <taxon>Euthyneura</taxon>
        <taxon>Panpulmonata</taxon>
        <taxon>Sacoglossa</taxon>
        <taxon>Placobranchoidea</taxon>
        <taxon>Plakobranchidae</taxon>
        <taxon>Elysia</taxon>
    </lineage>
</organism>
<dbReference type="InterPro" id="IPR006652">
    <property type="entry name" value="Kelch_1"/>
</dbReference>
<dbReference type="EMBL" id="JAWDGP010005774">
    <property type="protein sequence ID" value="KAK3752242.1"/>
    <property type="molecule type" value="Genomic_DNA"/>
</dbReference>
<dbReference type="Gene3D" id="1.25.40.420">
    <property type="match status" value="2"/>
</dbReference>
<evidence type="ECO:0000259" key="3">
    <source>
        <dbReference type="PROSITE" id="PS50097"/>
    </source>
</evidence>
<feature type="domain" description="BTB" evidence="3">
    <location>
        <begin position="31"/>
        <end position="98"/>
    </location>
</feature>
<evidence type="ECO:0000256" key="1">
    <source>
        <dbReference type="ARBA" id="ARBA00022441"/>
    </source>
</evidence>
<evidence type="ECO:0000313" key="4">
    <source>
        <dbReference type="EMBL" id="KAK3752242.1"/>
    </source>
</evidence>
<dbReference type="InterPro" id="IPR030603">
    <property type="entry name" value="KLHL18_BTB/POZ"/>
</dbReference>
<dbReference type="PANTHER" id="PTHR24412">
    <property type="entry name" value="KELCH PROTEIN"/>
    <property type="match status" value="1"/>
</dbReference>
<dbReference type="FunFam" id="1.25.40.420:FF:000001">
    <property type="entry name" value="Kelch-like family member 12"/>
    <property type="match status" value="1"/>
</dbReference>
<dbReference type="InterPro" id="IPR017096">
    <property type="entry name" value="BTB-kelch_protein"/>
</dbReference>
<dbReference type="SMART" id="SM00875">
    <property type="entry name" value="BACK"/>
    <property type="match status" value="1"/>
</dbReference>
<dbReference type="PIRSF" id="PIRSF037037">
    <property type="entry name" value="Kelch-like_protein_gigaxonin"/>
    <property type="match status" value="1"/>
</dbReference>
<dbReference type="SUPFAM" id="SSF54695">
    <property type="entry name" value="POZ domain"/>
    <property type="match status" value="1"/>
</dbReference>
<reference evidence="4" key="1">
    <citation type="journal article" date="2023" name="G3 (Bethesda)">
        <title>A reference genome for the long-term kleptoplast-retaining sea slug Elysia crispata morphotype clarki.</title>
        <authorList>
            <person name="Eastman K.E."/>
            <person name="Pendleton A.L."/>
            <person name="Shaikh M.A."/>
            <person name="Suttiyut T."/>
            <person name="Ogas R."/>
            <person name="Tomko P."/>
            <person name="Gavelis G."/>
            <person name="Widhalm J.R."/>
            <person name="Wisecaver J.H."/>
        </authorList>
    </citation>
    <scope>NUCLEOTIDE SEQUENCE</scope>
    <source>
        <strain evidence="4">ECLA1</strain>
    </source>
</reference>
<dbReference type="Pfam" id="PF01344">
    <property type="entry name" value="Kelch_1"/>
    <property type="match status" value="2"/>
</dbReference>